<comment type="caution">
    <text evidence="2">The sequence shown here is derived from an EMBL/GenBank/DDBJ whole genome shotgun (WGS) entry which is preliminary data.</text>
</comment>
<evidence type="ECO:0000313" key="2">
    <source>
        <dbReference type="EMBL" id="OBG38169.1"/>
    </source>
</evidence>
<dbReference type="EMBL" id="LZIT01000155">
    <property type="protein sequence ID" value="OBG38169.1"/>
    <property type="molecule type" value="Genomic_DNA"/>
</dbReference>
<gene>
    <name evidence="2" type="ORF">A5672_16690</name>
</gene>
<evidence type="ECO:0000259" key="1">
    <source>
        <dbReference type="Pfam" id="PF01272"/>
    </source>
</evidence>
<dbReference type="SUPFAM" id="SSF54534">
    <property type="entry name" value="FKBP-like"/>
    <property type="match status" value="1"/>
</dbReference>
<proteinExistence type="predicted"/>
<accession>A0ABD6P3A4</accession>
<name>A0ABD6P3A4_9MYCO</name>
<dbReference type="Proteomes" id="UP000092086">
    <property type="component" value="Unassembled WGS sequence"/>
</dbReference>
<protein>
    <recommendedName>
        <fullName evidence="1">Transcription elongation factor GreA/GreB C-terminal domain-containing protein</fullName>
    </recommendedName>
</protein>
<dbReference type="InterPro" id="IPR001437">
    <property type="entry name" value="Tscrpt_elong_fac_GreA/B_C"/>
</dbReference>
<evidence type="ECO:0000313" key="3">
    <source>
        <dbReference type="Proteomes" id="UP000092086"/>
    </source>
</evidence>
<sequence length="157" mass="17190">MTSTQRWLTRQEYVRLQHELASLRRGSEGADDVMTCDADFMGRQSRIREIEASLTGAVVDGDPVGQPVARPGMVVTIRYDATGETETFLLGRRGAEGAAITAYSMASPLGRVIVGARPGDQRVYSIPHEAGRVVTLLEAVPYEWSPPKPPRHGPCRQ</sequence>
<feature type="domain" description="Transcription elongation factor GreA/GreB C-terminal" evidence="1">
    <location>
        <begin position="68"/>
        <end position="131"/>
    </location>
</feature>
<organism evidence="2 3">
    <name type="scientific">Mycobacterium alsense</name>
    <dbReference type="NCBI Taxonomy" id="324058"/>
    <lineage>
        <taxon>Bacteria</taxon>
        <taxon>Bacillati</taxon>
        <taxon>Actinomycetota</taxon>
        <taxon>Actinomycetes</taxon>
        <taxon>Mycobacteriales</taxon>
        <taxon>Mycobacteriaceae</taxon>
        <taxon>Mycobacterium</taxon>
    </lineage>
</organism>
<dbReference type="InterPro" id="IPR036953">
    <property type="entry name" value="GreA/GreB_C_sf"/>
</dbReference>
<dbReference type="Pfam" id="PF01272">
    <property type="entry name" value="GreA_GreB"/>
    <property type="match status" value="1"/>
</dbReference>
<dbReference type="Gene3D" id="3.10.50.30">
    <property type="entry name" value="Transcription elongation factor, GreA/GreB, C-terminal domain"/>
    <property type="match status" value="1"/>
</dbReference>
<dbReference type="AlphaFoldDB" id="A0ABD6P3A4"/>
<reference evidence="2 3" key="1">
    <citation type="submission" date="2016-06" db="EMBL/GenBank/DDBJ databases">
        <authorList>
            <person name="Sutton G."/>
            <person name="Brinkac L."/>
            <person name="Sanka R."/>
            <person name="Adams M."/>
            <person name="Lau E."/>
            <person name="Sam S."/>
            <person name="Sreng N."/>
            <person name="Him V."/>
            <person name="Kerleguer A."/>
            <person name="Cheng S."/>
        </authorList>
    </citation>
    <scope>NUCLEOTIDE SEQUENCE [LARGE SCALE GENOMIC DNA]</scope>
    <source>
        <strain evidence="2 3">E2978</strain>
    </source>
</reference>